<dbReference type="PANTHER" id="PTHR33383">
    <property type="entry name" value="MEMBRANE PROTEIN INSERTION EFFICIENCY FACTOR-RELATED"/>
    <property type="match status" value="1"/>
</dbReference>
<dbReference type="NCBIfam" id="TIGR00278">
    <property type="entry name" value="membrane protein insertion efficiency factor YidD"/>
    <property type="match status" value="1"/>
</dbReference>
<dbReference type="GO" id="GO:0005886">
    <property type="term" value="C:plasma membrane"/>
    <property type="evidence" value="ECO:0007669"/>
    <property type="project" value="UniProtKB-SubCell"/>
</dbReference>
<comment type="function">
    <text evidence="1">Could be involved in insertion of integral membrane proteins into the membrane.</text>
</comment>
<name>A0A1F6NA53_9BACT</name>
<organism evidence="2 3">
    <name type="scientific">Candidatus Magasanikbacteria bacterium RIFCSPLOWO2_02_FULL_44_11</name>
    <dbReference type="NCBI Taxonomy" id="1798689"/>
    <lineage>
        <taxon>Bacteria</taxon>
        <taxon>Candidatus Magasanikiibacteriota</taxon>
    </lineage>
</organism>
<keyword evidence="1" id="KW-0472">Membrane</keyword>
<evidence type="ECO:0000256" key="1">
    <source>
        <dbReference type="HAMAP-Rule" id="MF_00386"/>
    </source>
</evidence>
<keyword evidence="1" id="KW-1003">Cell membrane</keyword>
<comment type="caution">
    <text evidence="2">The sequence shown here is derived from an EMBL/GenBank/DDBJ whole genome shotgun (WGS) entry which is preliminary data.</text>
</comment>
<dbReference type="InterPro" id="IPR002696">
    <property type="entry name" value="Membr_insert_effic_factor_YidD"/>
</dbReference>
<protein>
    <recommendedName>
        <fullName evidence="1">Putative membrane protein insertion efficiency factor</fullName>
    </recommendedName>
</protein>
<evidence type="ECO:0000313" key="3">
    <source>
        <dbReference type="Proteomes" id="UP000178726"/>
    </source>
</evidence>
<comment type="subcellular location">
    <subcellularLocation>
        <location evidence="1">Cell membrane</location>
        <topology evidence="1">Peripheral membrane protein</topology>
        <orientation evidence="1">Cytoplasmic side</orientation>
    </subcellularLocation>
</comment>
<dbReference type="HAMAP" id="MF_00386">
    <property type="entry name" value="UPF0161_YidD"/>
    <property type="match status" value="1"/>
</dbReference>
<reference evidence="2 3" key="1">
    <citation type="journal article" date="2016" name="Nat. Commun.">
        <title>Thousands of microbial genomes shed light on interconnected biogeochemical processes in an aquifer system.</title>
        <authorList>
            <person name="Anantharaman K."/>
            <person name="Brown C.T."/>
            <person name="Hug L.A."/>
            <person name="Sharon I."/>
            <person name="Castelle C.J."/>
            <person name="Probst A.J."/>
            <person name="Thomas B.C."/>
            <person name="Singh A."/>
            <person name="Wilkins M.J."/>
            <person name="Karaoz U."/>
            <person name="Brodie E.L."/>
            <person name="Williams K.H."/>
            <person name="Hubbard S.S."/>
            <person name="Banfield J.F."/>
        </authorList>
    </citation>
    <scope>NUCLEOTIDE SEQUENCE [LARGE SCALE GENOMIC DNA]</scope>
</reference>
<comment type="similarity">
    <text evidence="1">Belongs to the UPF0161 family.</text>
</comment>
<dbReference type="PANTHER" id="PTHR33383:SF1">
    <property type="entry name" value="MEMBRANE PROTEIN INSERTION EFFICIENCY FACTOR-RELATED"/>
    <property type="match status" value="1"/>
</dbReference>
<dbReference type="SMART" id="SM01234">
    <property type="entry name" value="Haemolytic"/>
    <property type="match status" value="1"/>
</dbReference>
<dbReference type="AlphaFoldDB" id="A0A1F6NA53"/>
<accession>A0A1F6NA53</accession>
<dbReference type="Proteomes" id="UP000178726">
    <property type="component" value="Unassembled WGS sequence"/>
</dbReference>
<dbReference type="STRING" id="1798689.A3I29_00680"/>
<proteinExistence type="inferred from homology"/>
<dbReference type="Pfam" id="PF01809">
    <property type="entry name" value="YidD"/>
    <property type="match status" value="1"/>
</dbReference>
<dbReference type="EMBL" id="MFQK01000032">
    <property type="protein sequence ID" value="OGH80739.1"/>
    <property type="molecule type" value="Genomic_DNA"/>
</dbReference>
<gene>
    <name evidence="2" type="ORF">A3I29_00680</name>
</gene>
<evidence type="ECO:0000313" key="2">
    <source>
        <dbReference type="EMBL" id="OGH80739.1"/>
    </source>
</evidence>
<sequence length="92" mass="11008">MVFYRLKTTIFFLLAQPRKPVIWLIKAYQKTLSPDHGWLKRFYPQGYCRFYPSCSQYAYEIIKKRGLLIGVPLAIWRIMRCNPWNKGGIDHP</sequence>